<name>A0A6L3ZCK3_9FLAO</name>
<evidence type="ECO:0000313" key="2">
    <source>
        <dbReference type="EMBL" id="KAB2815171.1"/>
    </source>
</evidence>
<evidence type="ECO:0000256" key="1">
    <source>
        <dbReference type="SAM" id="SignalP"/>
    </source>
</evidence>
<dbReference type="Proteomes" id="UP000484164">
    <property type="component" value="Unassembled WGS sequence"/>
</dbReference>
<evidence type="ECO:0008006" key="4">
    <source>
        <dbReference type="Google" id="ProtNLM"/>
    </source>
</evidence>
<reference evidence="2 3" key="1">
    <citation type="submission" date="2019-10" db="EMBL/GenBank/DDBJ databases">
        <title>Genome sequence of Phaeocystidibacter marisrubri JCM30614 (type strain).</title>
        <authorList>
            <person name="Bowman J.P."/>
        </authorList>
    </citation>
    <scope>NUCLEOTIDE SEQUENCE [LARGE SCALE GENOMIC DNA]</scope>
    <source>
        <strain evidence="2 3">JCM 30614</strain>
    </source>
</reference>
<keyword evidence="3" id="KW-1185">Reference proteome</keyword>
<sequence length="727" mass="79793">MKQRFTIAAVLLCSASSFSQYCNFTSGNWPYTLHSNGGSFVISSANPDFPIGTSYGFENSDALVAAGGEVVLNMGVVNTSNAPFSHLSFIVGAYGMNGSGKGMDLGTDFIKVQIRTSSVASWKEVFRIRGYGNSMWAMDGALSANSLLTPVYTPDDGGVLESDRAISRFTVDDLPMADSLFIRFVLYSDRAVEEWGLDEIELHPTTYWTNASGDGQVLTASNWSGGVVPDSTSTLYWSDTLSLLPAVVPSVSRLITAVSGRVTFPNTSVVAGEWLHTGGVMVSNTGVELSGELGSGELIVVRDSVEGSLSVSRVFPFTEGYRHVSVPLHSTWNDVSDDASQVNYNLGRSSSVFGWDATNENWYAFANGTQATKALPAALFGGPSWLDSSTVIRVSGEISQTDTFTVFYGSPNGNSPFATPIGNEGWNFIGNPFPYSLSARALLSDPDYPTELSPTLYIWNGRTKTYSSFNLTTGASSNGSSMIQPWQAFWVQFSSDPGIFRTVKVKPEHRGFSHRTGLAKSQVHITDIVVKGSLGERRVSLADVPLADLQWESEYDQYQRNYRDFEVYFTGSAASGGEVRIAVKSLDPANAGGVPLIVECAKGEVIEISMENAQEDWWLEDVQSDEWYQVNTKSHTYVSEQNTPRKFRMWRTPPLSVVEVAHDDFLVPIFRHGKWQEMDSRHWELLDMQGRIVMSLQPNEVRISTCAPGIYIWRSEGCAQKVVVQPY</sequence>
<evidence type="ECO:0000313" key="3">
    <source>
        <dbReference type="Proteomes" id="UP000484164"/>
    </source>
</evidence>
<feature type="signal peptide" evidence="1">
    <location>
        <begin position="1"/>
        <end position="21"/>
    </location>
</feature>
<dbReference type="OrthoDB" id="1652165at2"/>
<proteinExistence type="predicted"/>
<dbReference type="AlphaFoldDB" id="A0A6L3ZCK3"/>
<protein>
    <recommendedName>
        <fullName evidence="4">T9SS type A sorting domain-containing protein</fullName>
    </recommendedName>
</protein>
<gene>
    <name evidence="2" type="ORF">F8C82_13825</name>
</gene>
<dbReference type="RefSeq" id="WP_151694207.1">
    <property type="nucleotide sequence ID" value="NZ_BMGX01000001.1"/>
</dbReference>
<accession>A0A6L3ZCK3</accession>
<dbReference type="EMBL" id="WBVQ01000003">
    <property type="protein sequence ID" value="KAB2815171.1"/>
    <property type="molecule type" value="Genomic_DNA"/>
</dbReference>
<organism evidence="2 3">
    <name type="scientific">Phaeocystidibacter marisrubri</name>
    <dbReference type="NCBI Taxonomy" id="1577780"/>
    <lineage>
        <taxon>Bacteria</taxon>
        <taxon>Pseudomonadati</taxon>
        <taxon>Bacteroidota</taxon>
        <taxon>Flavobacteriia</taxon>
        <taxon>Flavobacteriales</taxon>
        <taxon>Phaeocystidibacteraceae</taxon>
        <taxon>Phaeocystidibacter</taxon>
    </lineage>
</organism>
<feature type="chain" id="PRO_5026801574" description="T9SS type A sorting domain-containing protein" evidence="1">
    <location>
        <begin position="22"/>
        <end position="727"/>
    </location>
</feature>
<comment type="caution">
    <text evidence="2">The sequence shown here is derived from an EMBL/GenBank/DDBJ whole genome shotgun (WGS) entry which is preliminary data.</text>
</comment>
<keyword evidence="1" id="KW-0732">Signal</keyword>